<dbReference type="GO" id="GO:0006508">
    <property type="term" value="P:proteolysis"/>
    <property type="evidence" value="ECO:0007669"/>
    <property type="project" value="UniProtKB-KW"/>
</dbReference>
<name>A0A0U3E4T9_9CAUD</name>
<dbReference type="InterPro" id="IPR027924">
    <property type="entry name" value="XkdF"/>
</dbReference>
<dbReference type="GO" id="GO:0008233">
    <property type="term" value="F:peptidase activity"/>
    <property type="evidence" value="ECO:0007669"/>
    <property type="project" value="UniProtKB-KW"/>
</dbReference>
<organism evidence="2 3">
    <name type="scientific">Pseudomonas phage SM1</name>
    <dbReference type="NCBI Taxonomy" id="1772332"/>
    <lineage>
        <taxon>Viruses</taxon>
        <taxon>Duplodnaviria</taxon>
        <taxon>Heunggongvirae</taxon>
        <taxon>Uroviricota</taxon>
        <taxon>Caudoviricetes</taxon>
        <taxon>Samunavirus</taxon>
        <taxon>Samunavirus SM1</taxon>
    </lineage>
</organism>
<evidence type="ECO:0000259" key="1">
    <source>
        <dbReference type="Pfam" id="PF14550"/>
    </source>
</evidence>
<keyword evidence="3" id="KW-1185">Reference proteome</keyword>
<protein>
    <submittedName>
        <fullName evidence="2">Putative serine protease</fullName>
    </submittedName>
</protein>
<keyword evidence="2" id="KW-0378">Hydrolase</keyword>
<dbReference type="Proteomes" id="UP000224832">
    <property type="component" value="Segment"/>
</dbReference>
<dbReference type="EMBL" id="KU245542">
    <property type="protein sequence ID" value="ALT58120.1"/>
    <property type="molecule type" value="Genomic_DNA"/>
</dbReference>
<dbReference type="Pfam" id="PF14550">
    <property type="entry name" value="Peptidase_S78_2"/>
    <property type="match status" value="1"/>
</dbReference>
<gene>
    <name evidence="2" type="ORF">SM1_0128</name>
</gene>
<keyword evidence="2" id="KW-0645">Protease</keyword>
<evidence type="ECO:0000313" key="3">
    <source>
        <dbReference type="Proteomes" id="UP000224832"/>
    </source>
</evidence>
<evidence type="ECO:0000313" key="2">
    <source>
        <dbReference type="EMBL" id="ALT58120.1"/>
    </source>
</evidence>
<sequence length="200" mass="22263">MSNEIALRRISRDGYEWEQVAWAELLVPDTPNVYGDVYTREAIVGFRDAYMEANYGLDLEHDGEDIRNTGYYIVESFIAREGDPDFIPGSWVLGVKVLDSDIWNRILTGDLNGFSFEALVGLEPITLLYSDEMEQVLVHGTTEPDPFDGHTHSFSVVLGPLNKVISGSTGETDGHFHPITTHTVTGHAAGHNHRFQVLGD</sequence>
<accession>A0A0U3E4T9</accession>
<proteinExistence type="predicted"/>
<dbReference type="OrthoDB" id="23181at10239"/>
<feature type="domain" description="Phage-like element PBSX protein XkdF" evidence="1">
    <location>
        <begin position="18"/>
        <end position="118"/>
    </location>
</feature>
<reference evidence="2 3" key="1">
    <citation type="submission" date="2015-12" db="EMBL/GenBank/DDBJ databases">
        <title>In silico genomic study of Pseudomonas phage SM1.</title>
        <authorList>
            <person name="Zawawi N.A.M."/>
            <person name="Mat-Arip Y."/>
            <person name="Wan-Jauhari W.K."/>
            <person name="Fauzi A.A."/>
            <person name="Yee F.J."/>
        </authorList>
    </citation>
    <scope>NUCLEOTIDE SEQUENCE [LARGE SCALE GENOMIC DNA]</scope>
</reference>